<dbReference type="EMBL" id="JBEPSJ010000001">
    <property type="protein sequence ID" value="MET4582174.1"/>
    <property type="molecule type" value="Genomic_DNA"/>
</dbReference>
<proteinExistence type="predicted"/>
<dbReference type="SUPFAM" id="SSF54427">
    <property type="entry name" value="NTF2-like"/>
    <property type="match status" value="1"/>
</dbReference>
<comment type="caution">
    <text evidence="2">The sequence shown here is derived from an EMBL/GenBank/DDBJ whole genome shotgun (WGS) entry which is preliminary data.</text>
</comment>
<accession>A0ABV2QM90</accession>
<name>A0ABV2QM90_9MICO</name>
<dbReference type="InterPro" id="IPR037401">
    <property type="entry name" value="SnoaL-like"/>
</dbReference>
<protein>
    <submittedName>
        <fullName evidence="2">Uncharacterized protein (TIGR02246 family)</fullName>
    </submittedName>
</protein>
<dbReference type="Proteomes" id="UP001549257">
    <property type="component" value="Unassembled WGS sequence"/>
</dbReference>
<sequence length="140" mass="15271">MTTIDNREDDLIAAGVLTAWADGIRVHEPERVASLFADDAIFQGFDPEHTVGRAGVAAYYAKQPAGLIAAFTVVERRRPSADTRVAYARVDFTLPDGRVIPVHLTIVLQFTPEGWLISHYHVSKIEPTTGAGTPADSDRN</sequence>
<dbReference type="InterPro" id="IPR032710">
    <property type="entry name" value="NTF2-like_dom_sf"/>
</dbReference>
<dbReference type="Pfam" id="PF13474">
    <property type="entry name" value="SnoaL_3"/>
    <property type="match status" value="1"/>
</dbReference>
<keyword evidence="3" id="KW-1185">Reference proteome</keyword>
<evidence type="ECO:0000259" key="1">
    <source>
        <dbReference type="Pfam" id="PF13474"/>
    </source>
</evidence>
<evidence type="ECO:0000313" key="3">
    <source>
        <dbReference type="Proteomes" id="UP001549257"/>
    </source>
</evidence>
<evidence type="ECO:0000313" key="2">
    <source>
        <dbReference type="EMBL" id="MET4582174.1"/>
    </source>
</evidence>
<dbReference type="RefSeq" id="WP_354024321.1">
    <property type="nucleotide sequence ID" value="NZ_JBEPSJ010000001.1"/>
</dbReference>
<organism evidence="2 3">
    <name type="scientific">Conyzicola nivalis</name>
    <dbReference type="NCBI Taxonomy" id="1477021"/>
    <lineage>
        <taxon>Bacteria</taxon>
        <taxon>Bacillati</taxon>
        <taxon>Actinomycetota</taxon>
        <taxon>Actinomycetes</taxon>
        <taxon>Micrococcales</taxon>
        <taxon>Microbacteriaceae</taxon>
        <taxon>Conyzicola</taxon>
    </lineage>
</organism>
<dbReference type="Gene3D" id="3.10.450.50">
    <property type="match status" value="1"/>
</dbReference>
<gene>
    <name evidence="2" type="ORF">ABIE21_001664</name>
</gene>
<reference evidence="2 3" key="1">
    <citation type="submission" date="2024-06" db="EMBL/GenBank/DDBJ databases">
        <title>Sorghum-associated microbial communities from plants grown in Nebraska, USA.</title>
        <authorList>
            <person name="Schachtman D."/>
        </authorList>
    </citation>
    <scope>NUCLEOTIDE SEQUENCE [LARGE SCALE GENOMIC DNA]</scope>
    <source>
        <strain evidence="2 3">2857</strain>
    </source>
</reference>
<feature type="domain" description="SnoaL-like" evidence="1">
    <location>
        <begin position="16"/>
        <end position="123"/>
    </location>
</feature>